<dbReference type="Gene3D" id="1.10.268.10">
    <property type="entry name" value="Topoisomerase, domain 3"/>
    <property type="match status" value="1"/>
</dbReference>
<evidence type="ECO:0000256" key="7">
    <source>
        <dbReference type="PROSITE-ProRule" id="PRU01384"/>
    </source>
</evidence>
<evidence type="ECO:0000313" key="12">
    <source>
        <dbReference type="Proteomes" id="UP001153069"/>
    </source>
</evidence>
<dbReference type="PROSITE" id="PS52040">
    <property type="entry name" value="TOPO_IIA"/>
    <property type="match status" value="1"/>
</dbReference>
<dbReference type="InterPro" id="IPR035516">
    <property type="entry name" value="Gyrase/topoIV_suA_C"/>
</dbReference>
<comment type="caution">
    <text evidence="11">The sequence shown here is derived from an EMBL/GenBank/DDBJ whole genome shotgun (WGS) entry which is preliminary data.</text>
</comment>
<evidence type="ECO:0000256" key="5">
    <source>
        <dbReference type="ARBA" id="ARBA00023125"/>
    </source>
</evidence>
<evidence type="ECO:0000256" key="3">
    <source>
        <dbReference type="ARBA" id="ARBA00012895"/>
    </source>
</evidence>
<dbReference type="NCBIfam" id="NF004043">
    <property type="entry name" value="PRK05560.1"/>
    <property type="match status" value="1"/>
</dbReference>
<gene>
    <name evidence="11" type="ORF">SEMRO_137_G064520.1</name>
</gene>
<feature type="active site" description="O-(5'-phospho-DNA)-tyrosine intermediate" evidence="7">
    <location>
        <position position="223"/>
    </location>
</feature>
<dbReference type="GO" id="GO:0003918">
    <property type="term" value="F:DNA topoisomerase type II (double strand cut, ATP-hydrolyzing) activity"/>
    <property type="evidence" value="ECO:0007669"/>
    <property type="project" value="UniProtKB-EC"/>
</dbReference>
<keyword evidence="4 7" id="KW-0799">Topoisomerase</keyword>
<keyword evidence="12" id="KW-1185">Reference proteome</keyword>
<protein>
    <recommendedName>
        <fullName evidence="3">DNA topoisomerase (ATP-hydrolyzing)</fullName>
        <ecNumber evidence="3">5.6.2.2</ecNumber>
    </recommendedName>
</protein>
<keyword evidence="9" id="KW-0732">Signal</keyword>
<dbReference type="Pfam" id="PF00521">
    <property type="entry name" value="DNA_topoisoIV"/>
    <property type="match status" value="1"/>
</dbReference>
<feature type="domain" description="Topo IIA-type catalytic" evidence="10">
    <location>
        <begin position="135"/>
        <end position="633"/>
    </location>
</feature>
<dbReference type="InterPro" id="IPR013757">
    <property type="entry name" value="Topo_IIA_A_a_sf"/>
</dbReference>
<proteinExistence type="inferred from homology"/>
<dbReference type="FunFam" id="2.120.10.90:FF:000005">
    <property type="entry name" value="DNA topoisomerase 4 subunit A"/>
    <property type="match status" value="1"/>
</dbReference>
<dbReference type="InterPro" id="IPR050220">
    <property type="entry name" value="Type_II_DNA_Topoisomerases"/>
</dbReference>
<dbReference type="InterPro" id="IPR013758">
    <property type="entry name" value="Topo_IIA_A/C_ab"/>
</dbReference>
<accession>A0A9N8DKZ8</accession>
<dbReference type="FunFam" id="3.30.1360.40:FF:000002">
    <property type="entry name" value="DNA gyrase subunit A"/>
    <property type="match status" value="1"/>
</dbReference>
<keyword evidence="5 7" id="KW-0238">DNA-binding</keyword>
<dbReference type="CDD" id="cd00187">
    <property type="entry name" value="TOP4c"/>
    <property type="match status" value="1"/>
</dbReference>
<evidence type="ECO:0000259" key="10">
    <source>
        <dbReference type="PROSITE" id="PS52040"/>
    </source>
</evidence>
<dbReference type="EMBL" id="CAICTM010000136">
    <property type="protein sequence ID" value="CAB9502475.1"/>
    <property type="molecule type" value="Genomic_DNA"/>
</dbReference>
<dbReference type="InterPro" id="IPR002205">
    <property type="entry name" value="Topo_IIA_dom_A"/>
</dbReference>
<dbReference type="Proteomes" id="UP001153069">
    <property type="component" value="Unassembled WGS sequence"/>
</dbReference>
<dbReference type="EC" id="5.6.2.2" evidence="3"/>
<dbReference type="SUPFAM" id="SSF101904">
    <property type="entry name" value="GyrA/ParC C-terminal domain-like"/>
    <property type="match status" value="1"/>
</dbReference>
<keyword evidence="8" id="KW-0175">Coiled coil</keyword>
<dbReference type="Gene3D" id="3.30.1360.40">
    <property type="match status" value="1"/>
</dbReference>
<dbReference type="PANTHER" id="PTHR43493:SF5">
    <property type="entry name" value="DNA GYRASE SUBUNIT A, CHLOROPLASTIC_MITOCHONDRIAL"/>
    <property type="match status" value="1"/>
</dbReference>
<dbReference type="SUPFAM" id="SSF56719">
    <property type="entry name" value="Type II DNA topoisomerase"/>
    <property type="match status" value="1"/>
</dbReference>
<evidence type="ECO:0000256" key="9">
    <source>
        <dbReference type="SAM" id="SignalP"/>
    </source>
</evidence>
<dbReference type="Gene3D" id="3.90.199.10">
    <property type="entry name" value="Topoisomerase II, domain 5"/>
    <property type="match status" value="1"/>
</dbReference>
<evidence type="ECO:0000313" key="11">
    <source>
        <dbReference type="EMBL" id="CAB9502475.1"/>
    </source>
</evidence>
<keyword evidence="6 7" id="KW-0413">Isomerase</keyword>
<dbReference type="GO" id="GO:0003677">
    <property type="term" value="F:DNA binding"/>
    <property type="evidence" value="ECO:0007669"/>
    <property type="project" value="UniProtKB-UniRule"/>
</dbReference>
<dbReference type="Pfam" id="PF03989">
    <property type="entry name" value="DNA_gyraseA_C"/>
    <property type="match status" value="6"/>
</dbReference>
<name>A0A9N8DKZ8_9STRA</name>
<evidence type="ECO:0000256" key="1">
    <source>
        <dbReference type="ARBA" id="ARBA00000185"/>
    </source>
</evidence>
<sequence>MTVLFCFLLISVPISHGFTWMAPVRKSLLLTHRSQVPSAFLPTNPATHSRRRDLSTLCLWTTKSRRQYTLCLRASASGGSVEEQVDPDNDVTASALLLSDFENNNNNGHNNIELQTEISRSFLQYSLSIILGRALPDARDGLKPVHRRILFAMSQLGLNASGPHRKCARVVGEVLGKWHPHGDQAVYDALVRMAQLFSSYHPLIDGHGNFGSVDNDPAAAMRYTECRISPLAQTALLENLHPSIVPFLPNFDGTDAEPTVLPSQLPLLLLNGSSGIAVGMATNIPPHNLNEVMAACHELLEARMGKRDAVTDEELWTLIPAPDFPTGALLLQSNQGAQQFYEKGQGGIVLRAVTAVEQIVSAKKTQRTAIIVTELPYQTNKAALLEKIAMLCNDKKLEGIADLRDESDREGIRIVIELKRDAVAAVVLNNLFKKTALQSTFSGNFVALLAKNINNNNKNTSGGNRMDATTTALVPQRLTLRIALDCFLDFRFETIRNKSQMELDAVTARQHIVEGLLLALAQLDAVIDTIRQAPDTATAKTSLQDLLEASVEQAEAILRLQLGQLTRLNKDKLENELEDLIQQAKRLTTLLEKDTAVYKLIQKESQQLVKKFGTERKSRIVTEDDGALNDIDLIRNSRSVIVVTRGGYIKRMPLKVFESQNRGTRGKRGTSDGGESEDNAIAHCFTCNDHDTLLMVTQSGIAFGLRAYQVPTGSRTAKGQPIPSVLPIRNSDVITAILPVSQFSHNRFLVLATEKGWIKKTPLAAFENLTGRGLTIASLDEDDRLNWCQLCQDGDDILIGSAMGSAIRFEISKLRPTGRTSRGVRSMKLREGDAVADMNVLSGSESKARKEECVLAITSNGFGKRVATSEFRPQGRGGLGVIAIKFKSEDDRMSCLHVVKDDDEVLVVTAKGIIVRQNVSAISTQGRSATGVRVQRTDEGDTISSVSIVPKYEETDNA</sequence>
<dbReference type="OrthoDB" id="734at2759"/>
<evidence type="ECO:0000256" key="4">
    <source>
        <dbReference type="ARBA" id="ARBA00023029"/>
    </source>
</evidence>
<comment type="catalytic activity">
    <reaction evidence="1 7">
        <text>ATP-dependent breakage, passage and rejoining of double-stranded DNA.</text>
        <dbReference type="EC" id="5.6.2.2"/>
    </reaction>
</comment>
<dbReference type="GO" id="GO:0005524">
    <property type="term" value="F:ATP binding"/>
    <property type="evidence" value="ECO:0007669"/>
    <property type="project" value="InterPro"/>
</dbReference>
<feature type="coiled-coil region" evidence="8">
    <location>
        <begin position="563"/>
        <end position="594"/>
    </location>
</feature>
<dbReference type="NCBIfam" id="NF004044">
    <property type="entry name" value="PRK05561.1"/>
    <property type="match status" value="1"/>
</dbReference>
<comment type="similarity">
    <text evidence="2">Belongs to the type II topoisomerase GyrA/ParC subunit family.</text>
</comment>
<dbReference type="Gene3D" id="2.120.10.90">
    <property type="entry name" value="DNA gyrase/topoisomerase IV, subunit A, C-terminal"/>
    <property type="match status" value="1"/>
</dbReference>
<dbReference type="GO" id="GO:0009330">
    <property type="term" value="C:DNA topoisomerase type II (double strand cut, ATP-hydrolyzing) complex"/>
    <property type="evidence" value="ECO:0007669"/>
    <property type="project" value="TreeGrafter"/>
</dbReference>
<evidence type="ECO:0000256" key="2">
    <source>
        <dbReference type="ARBA" id="ARBA00008263"/>
    </source>
</evidence>
<dbReference type="GO" id="GO:0006265">
    <property type="term" value="P:DNA topological change"/>
    <property type="evidence" value="ECO:0007669"/>
    <property type="project" value="UniProtKB-UniRule"/>
</dbReference>
<reference evidence="11" key="1">
    <citation type="submission" date="2020-06" db="EMBL/GenBank/DDBJ databases">
        <authorList>
            <consortium name="Plant Systems Biology data submission"/>
        </authorList>
    </citation>
    <scope>NUCLEOTIDE SEQUENCE</scope>
    <source>
        <strain evidence="11">D6</strain>
    </source>
</reference>
<evidence type="ECO:0000256" key="8">
    <source>
        <dbReference type="SAM" id="Coils"/>
    </source>
</evidence>
<dbReference type="InterPro" id="IPR013760">
    <property type="entry name" value="Topo_IIA-like_dom_sf"/>
</dbReference>
<dbReference type="NCBIfam" id="TIGR01063">
    <property type="entry name" value="gyrA"/>
    <property type="match status" value="1"/>
</dbReference>
<evidence type="ECO:0000256" key="6">
    <source>
        <dbReference type="ARBA" id="ARBA00023235"/>
    </source>
</evidence>
<dbReference type="AlphaFoldDB" id="A0A9N8DKZ8"/>
<feature type="signal peptide" evidence="9">
    <location>
        <begin position="1"/>
        <end position="17"/>
    </location>
</feature>
<dbReference type="InterPro" id="IPR006691">
    <property type="entry name" value="GyrA/parC_rep"/>
</dbReference>
<organism evidence="11 12">
    <name type="scientific">Seminavis robusta</name>
    <dbReference type="NCBI Taxonomy" id="568900"/>
    <lineage>
        <taxon>Eukaryota</taxon>
        <taxon>Sar</taxon>
        <taxon>Stramenopiles</taxon>
        <taxon>Ochrophyta</taxon>
        <taxon>Bacillariophyta</taxon>
        <taxon>Bacillariophyceae</taxon>
        <taxon>Bacillariophycidae</taxon>
        <taxon>Naviculales</taxon>
        <taxon>Naviculaceae</taxon>
        <taxon>Seminavis</taxon>
    </lineage>
</organism>
<feature type="chain" id="PRO_5040121000" description="DNA topoisomerase (ATP-hydrolyzing)" evidence="9">
    <location>
        <begin position="18"/>
        <end position="958"/>
    </location>
</feature>
<dbReference type="PANTHER" id="PTHR43493">
    <property type="entry name" value="DNA GYRASE/TOPOISOMERASE SUBUNIT A"/>
    <property type="match status" value="1"/>
</dbReference>
<dbReference type="SMART" id="SM00434">
    <property type="entry name" value="TOP4c"/>
    <property type="match status" value="1"/>
</dbReference>